<feature type="transmembrane region" description="Helical" evidence="1">
    <location>
        <begin position="51"/>
        <end position="72"/>
    </location>
</feature>
<organism evidence="4 5">
    <name type="scientific">Desulfatibacillum alkenivorans DSM 16219</name>
    <dbReference type="NCBI Taxonomy" id="1121393"/>
    <lineage>
        <taxon>Bacteria</taxon>
        <taxon>Pseudomonadati</taxon>
        <taxon>Thermodesulfobacteriota</taxon>
        <taxon>Desulfobacteria</taxon>
        <taxon>Desulfobacterales</taxon>
        <taxon>Desulfatibacillaceae</taxon>
        <taxon>Desulfatibacillum</taxon>
    </lineage>
</organism>
<evidence type="ECO:0000256" key="1">
    <source>
        <dbReference type="SAM" id="Phobius"/>
    </source>
</evidence>
<feature type="transmembrane region" description="Helical" evidence="1">
    <location>
        <begin position="21"/>
        <end position="39"/>
    </location>
</feature>
<feature type="domain" description="DUF6785" evidence="3">
    <location>
        <begin position="19"/>
        <end position="533"/>
    </location>
</feature>
<feature type="transmembrane region" description="Helical" evidence="1">
    <location>
        <begin position="638"/>
        <end position="659"/>
    </location>
</feature>
<keyword evidence="1" id="KW-0812">Transmembrane</keyword>
<dbReference type="EMBL" id="FQZU01000017">
    <property type="protein sequence ID" value="SHK05640.1"/>
    <property type="molecule type" value="Genomic_DNA"/>
</dbReference>
<feature type="transmembrane region" description="Helical" evidence="1">
    <location>
        <begin position="566"/>
        <end position="588"/>
    </location>
</feature>
<name>A0A1M6PCP6_9BACT</name>
<feature type="transmembrane region" description="Helical" evidence="1">
    <location>
        <begin position="304"/>
        <end position="327"/>
    </location>
</feature>
<proteinExistence type="predicted"/>
<reference evidence="5" key="1">
    <citation type="submission" date="2016-11" db="EMBL/GenBank/DDBJ databases">
        <authorList>
            <person name="Varghese N."/>
            <person name="Submissions S."/>
        </authorList>
    </citation>
    <scope>NUCLEOTIDE SEQUENCE [LARGE SCALE GENOMIC DNA]</scope>
    <source>
        <strain evidence="5">DSM 16219</strain>
    </source>
</reference>
<dbReference type="InterPro" id="IPR046711">
    <property type="entry name" value="DUF6784"/>
</dbReference>
<dbReference type="Pfam" id="PF20580">
    <property type="entry name" value="DUF6784"/>
    <property type="match status" value="1"/>
</dbReference>
<feature type="transmembrane region" description="Helical" evidence="1">
    <location>
        <begin position="505"/>
        <end position="530"/>
    </location>
</feature>
<dbReference type="AlphaFoldDB" id="A0A1M6PCP6"/>
<sequence>MTLESNEIQPRSQSRSIRKRAVILGSVLALVICAVTPYNNVYLQGTPLGGGHFPLAPFCAFLILTLVAYALAKLIGREILTGMELLVSWILMALVSGIAYTGLVRTFFINMTAPYHFATAGNRWAETLHPLLPKSWYPQNPDAVQLLYNGLDGGRDMGWMELIKNIPWSAWAAPLITWSVFILLSYFVMLCMVNIFARQWVDNERMNFPLLQVPLAMEEAVQTKSLGGFFGNPYLLAGLCIPVFLHILNGLHFYYPSVPDIPTLILAGPYFPKYGLFSAFHKLKIHLFPAYIGFAFLASRQISFSFWFFFILGGLFIGALSLFGLNIPAAALGVTFGPNITRPEETQMLGAYGIFFLFILWLARRHLADVVREAFGRKPVEWSGAEWFSTRLAFWGFVIGYAALTLWNWYFGMPLIVSFLVIGAFFMIMLVASRIICQGGVAYFSLTMAPLDGMMSFFGPQFFSKVGVLLAGVSQKVLFLDLRESLMPSLFHASKISKRAGRPNMFLLGMTVTIILAVAVSFISMLALCYKFGIRELQLDWATRTTLAALQNVQTLVESPPDPGRWVHFFSILGAVVMLILVVCYHRFYWWPIHPIGYLTAYSSAMKVLWFSFFVGWLANSLCMRYGGVKLFNKLRLFFMGLIIGDFVMGGIWAIVGLFGDSSYMVLYN</sequence>
<dbReference type="InterPro" id="IPR046712">
    <property type="entry name" value="DUF6785"/>
</dbReference>
<accession>A0A1M6PCP6</accession>
<dbReference type="OrthoDB" id="5428060at2"/>
<feature type="transmembrane region" description="Helical" evidence="1">
    <location>
        <begin position="416"/>
        <end position="436"/>
    </location>
</feature>
<dbReference type="STRING" id="1121393.SAMN02745216_02791"/>
<feature type="transmembrane region" description="Helical" evidence="1">
    <location>
        <begin position="275"/>
        <end position="297"/>
    </location>
</feature>
<feature type="domain" description="DUF6784" evidence="2">
    <location>
        <begin position="569"/>
        <end position="664"/>
    </location>
</feature>
<evidence type="ECO:0000259" key="3">
    <source>
        <dbReference type="Pfam" id="PF20581"/>
    </source>
</evidence>
<feature type="transmembrane region" description="Helical" evidence="1">
    <location>
        <begin position="234"/>
        <end position="255"/>
    </location>
</feature>
<keyword evidence="1" id="KW-0472">Membrane</keyword>
<feature type="transmembrane region" description="Helical" evidence="1">
    <location>
        <begin position="175"/>
        <end position="197"/>
    </location>
</feature>
<keyword evidence="1" id="KW-1133">Transmembrane helix</keyword>
<feature type="transmembrane region" description="Helical" evidence="1">
    <location>
        <begin position="347"/>
        <end position="363"/>
    </location>
</feature>
<evidence type="ECO:0000313" key="5">
    <source>
        <dbReference type="Proteomes" id="UP000183994"/>
    </source>
</evidence>
<dbReference type="RefSeq" id="WP_083611025.1">
    <property type="nucleotide sequence ID" value="NZ_FQZU01000017.1"/>
</dbReference>
<dbReference type="Proteomes" id="UP000183994">
    <property type="component" value="Unassembled WGS sequence"/>
</dbReference>
<gene>
    <name evidence="4" type="ORF">SAMN02745216_02791</name>
</gene>
<dbReference type="Pfam" id="PF20581">
    <property type="entry name" value="DUF6785"/>
    <property type="match status" value="1"/>
</dbReference>
<keyword evidence="5" id="KW-1185">Reference proteome</keyword>
<evidence type="ECO:0000259" key="2">
    <source>
        <dbReference type="Pfam" id="PF20580"/>
    </source>
</evidence>
<protein>
    <submittedName>
        <fullName evidence="4">Uncharacterized protein</fullName>
    </submittedName>
</protein>
<evidence type="ECO:0000313" key="4">
    <source>
        <dbReference type="EMBL" id="SHK05640.1"/>
    </source>
</evidence>
<feature type="transmembrane region" description="Helical" evidence="1">
    <location>
        <begin position="392"/>
        <end position="410"/>
    </location>
</feature>
<feature type="transmembrane region" description="Helical" evidence="1">
    <location>
        <begin position="84"/>
        <end position="103"/>
    </location>
</feature>